<dbReference type="InterPro" id="IPR007460">
    <property type="entry name" value="BrnT_toxin"/>
</dbReference>
<comment type="caution">
    <text evidence="1">The sequence shown here is derived from an EMBL/GenBank/DDBJ whole genome shotgun (WGS) entry which is preliminary data.</text>
</comment>
<gene>
    <name evidence="1" type="ORF">QEH52_15715</name>
</gene>
<dbReference type="RefSeq" id="WP_308951724.1">
    <property type="nucleotide sequence ID" value="NZ_JARXHW010000047.1"/>
</dbReference>
<organism evidence="1 2">
    <name type="scientific">Thalassobacterium maritimum</name>
    <dbReference type="NCBI Taxonomy" id="3041265"/>
    <lineage>
        <taxon>Bacteria</taxon>
        <taxon>Pseudomonadati</taxon>
        <taxon>Verrucomicrobiota</taxon>
        <taxon>Opitutia</taxon>
        <taxon>Puniceicoccales</taxon>
        <taxon>Coraliomargaritaceae</taxon>
        <taxon>Thalassobacterium</taxon>
    </lineage>
</organism>
<protein>
    <submittedName>
        <fullName evidence="1">BrnT family toxin</fullName>
    </submittedName>
</protein>
<evidence type="ECO:0000313" key="1">
    <source>
        <dbReference type="EMBL" id="MDQ8208973.1"/>
    </source>
</evidence>
<accession>A0ABU1AXT1</accession>
<dbReference type="InterPro" id="IPR038573">
    <property type="entry name" value="BrnT_sf"/>
</dbReference>
<dbReference type="Pfam" id="PF04365">
    <property type="entry name" value="BrnT_toxin"/>
    <property type="match status" value="1"/>
</dbReference>
<keyword evidence="2" id="KW-1185">Reference proteome</keyword>
<proteinExistence type="predicted"/>
<dbReference type="EMBL" id="JARXHW010000047">
    <property type="protein sequence ID" value="MDQ8208973.1"/>
    <property type="molecule type" value="Genomic_DNA"/>
</dbReference>
<dbReference type="Proteomes" id="UP001225316">
    <property type="component" value="Unassembled WGS sequence"/>
</dbReference>
<reference evidence="1 2" key="1">
    <citation type="submission" date="2023-04" db="EMBL/GenBank/DDBJ databases">
        <title>A novel bacteria isolated from coastal sediment.</title>
        <authorList>
            <person name="Liu X.-J."/>
            <person name="Du Z.-J."/>
        </authorList>
    </citation>
    <scope>NUCLEOTIDE SEQUENCE [LARGE SCALE GENOMIC DNA]</scope>
    <source>
        <strain evidence="1 2">SDUM461003</strain>
    </source>
</reference>
<evidence type="ECO:0000313" key="2">
    <source>
        <dbReference type="Proteomes" id="UP001225316"/>
    </source>
</evidence>
<sequence length="86" mass="10228">MEFEYDPIKSELNKTKHGLDFEEAQSLWNDPDCIGFPAKSEDEERFALLAMLNRKLWIAFYTPRGDKTRIISVRRARTNERKLYES</sequence>
<name>A0ABU1AXT1_9BACT</name>
<dbReference type="Gene3D" id="3.10.450.530">
    <property type="entry name" value="Ribonuclease toxin, BrnT, of type II toxin-antitoxin system"/>
    <property type="match status" value="1"/>
</dbReference>